<comment type="caution">
    <text evidence="1">The sequence shown here is derived from an EMBL/GenBank/DDBJ whole genome shotgun (WGS) entry which is preliminary data.</text>
</comment>
<organism evidence="1 2">
    <name type="scientific">Jimgerdemannia flammicorona</name>
    <dbReference type="NCBI Taxonomy" id="994334"/>
    <lineage>
        <taxon>Eukaryota</taxon>
        <taxon>Fungi</taxon>
        <taxon>Fungi incertae sedis</taxon>
        <taxon>Mucoromycota</taxon>
        <taxon>Mucoromycotina</taxon>
        <taxon>Endogonomycetes</taxon>
        <taxon>Endogonales</taxon>
        <taxon>Endogonaceae</taxon>
        <taxon>Jimgerdemannia</taxon>
    </lineage>
</organism>
<dbReference type="Proteomes" id="UP000274822">
    <property type="component" value="Unassembled WGS sequence"/>
</dbReference>
<dbReference type="EMBL" id="RBNJ01018607">
    <property type="protein sequence ID" value="RUS23776.1"/>
    <property type="molecule type" value="Genomic_DNA"/>
</dbReference>
<reference evidence="1 2" key="1">
    <citation type="journal article" date="2018" name="New Phytol.">
        <title>Phylogenomics of Endogonaceae and evolution of mycorrhizas within Mucoromycota.</title>
        <authorList>
            <person name="Chang Y."/>
            <person name="Desiro A."/>
            <person name="Na H."/>
            <person name="Sandor L."/>
            <person name="Lipzen A."/>
            <person name="Clum A."/>
            <person name="Barry K."/>
            <person name="Grigoriev I.V."/>
            <person name="Martin F.M."/>
            <person name="Stajich J.E."/>
            <person name="Smith M.E."/>
            <person name="Bonito G."/>
            <person name="Spatafora J.W."/>
        </authorList>
    </citation>
    <scope>NUCLEOTIDE SEQUENCE [LARGE SCALE GENOMIC DNA]</scope>
    <source>
        <strain evidence="1 2">AD002</strain>
    </source>
</reference>
<proteinExistence type="predicted"/>
<evidence type="ECO:0000313" key="1">
    <source>
        <dbReference type="EMBL" id="RUS23776.1"/>
    </source>
</evidence>
<keyword evidence="2" id="KW-1185">Reference proteome</keyword>
<dbReference type="AlphaFoldDB" id="A0A433Q1X9"/>
<evidence type="ECO:0000313" key="2">
    <source>
        <dbReference type="Proteomes" id="UP000274822"/>
    </source>
</evidence>
<gene>
    <name evidence="1" type="ORF">BC938DRAFT_474644</name>
</gene>
<protein>
    <submittedName>
        <fullName evidence="1">Uncharacterized protein</fullName>
    </submittedName>
</protein>
<name>A0A433Q1X9_9FUNG</name>
<accession>A0A433Q1X9</accession>
<sequence>MTVVIYSQSSVWISTIQNAVETAEIDAFQSIAISRAAIVQSILNGFHGDNILASTYAVELFRADLPDELPLNVTK</sequence>